<feature type="compositionally biased region" description="Low complexity" evidence="1">
    <location>
        <begin position="145"/>
        <end position="157"/>
    </location>
</feature>
<protein>
    <submittedName>
        <fullName evidence="2">20711_t:CDS:1</fullName>
    </submittedName>
</protein>
<feature type="compositionally biased region" description="Basic residues" evidence="1">
    <location>
        <begin position="123"/>
        <end position="134"/>
    </location>
</feature>
<dbReference type="Proteomes" id="UP000789759">
    <property type="component" value="Unassembled WGS sequence"/>
</dbReference>
<dbReference type="OrthoDB" id="2368737at2759"/>
<name>A0A9N9G7S3_9GLOM</name>
<gene>
    <name evidence="2" type="ORF">CPELLU_LOCUS6196</name>
</gene>
<dbReference type="AlphaFoldDB" id="A0A9N9G7S3"/>
<dbReference type="EMBL" id="CAJVQA010003785">
    <property type="protein sequence ID" value="CAG8583322.1"/>
    <property type="molecule type" value="Genomic_DNA"/>
</dbReference>
<feature type="region of interest" description="Disordered" evidence="1">
    <location>
        <begin position="123"/>
        <end position="172"/>
    </location>
</feature>
<comment type="caution">
    <text evidence="2">The sequence shown here is derived from an EMBL/GenBank/DDBJ whole genome shotgun (WGS) entry which is preliminary data.</text>
</comment>
<reference evidence="2" key="1">
    <citation type="submission" date="2021-06" db="EMBL/GenBank/DDBJ databases">
        <authorList>
            <person name="Kallberg Y."/>
            <person name="Tangrot J."/>
            <person name="Rosling A."/>
        </authorList>
    </citation>
    <scope>NUCLEOTIDE SEQUENCE</scope>
    <source>
        <strain evidence="2">FL966</strain>
    </source>
</reference>
<keyword evidence="3" id="KW-1185">Reference proteome</keyword>
<evidence type="ECO:0000313" key="3">
    <source>
        <dbReference type="Proteomes" id="UP000789759"/>
    </source>
</evidence>
<organism evidence="2 3">
    <name type="scientific">Cetraspora pellucida</name>
    <dbReference type="NCBI Taxonomy" id="1433469"/>
    <lineage>
        <taxon>Eukaryota</taxon>
        <taxon>Fungi</taxon>
        <taxon>Fungi incertae sedis</taxon>
        <taxon>Mucoromycota</taxon>
        <taxon>Glomeromycotina</taxon>
        <taxon>Glomeromycetes</taxon>
        <taxon>Diversisporales</taxon>
        <taxon>Gigasporaceae</taxon>
        <taxon>Cetraspora</taxon>
    </lineage>
</organism>
<evidence type="ECO:0000313" key="2">
    <source>
        <dbReference type="EMBL" id="CAG8583322.1"/>
    </source>
</evidence>
<accession>A0A9N9G7S3</accession>
<evidence type="ECO:0000256" key="1">
    <source>
        <dbReference type="SAM" id="MobiDB-lite"/>
    </source>
</evidence>
<sequence length="322" mass="35355">MAFSQPQIAQQNADLQSIIKSFQETMSQVTKTQDNSKKSSKKRAEDTVINCFLSDLLRKNPVKHPADKYDHNSIEVISDSLAGLILNSVIKTAVRCAVKKSLDHKCSICRRFEHNFQNCLQKKKKRSKKSKKGKVNLATVDSDSDSSTSSDTSSGDSSDSDTSSEDSSNSGAPLIQEKIESQCNTSPITEVVSLDPDEKEDLDSLMKIDFIKKKEPKTSVATVKCKIKCLKISAMTVDSGTKPPIITENIVICVGAKIDKSETHDLSGIATVPVESVGVVHKLPITLASGCTIHEDFIVVKYQKPMLIIFNQLLKKYNCALD</sequence>
<dbReference type="Gene3D" id="2.40.70.10">
    <property type="entry name" value="Acid Proteases"/>
    <property type="match status" value="1"/>
</dbReference>
<proteinExistence type="predicted"/>
<dbReference type="InterPro" id="IPR021109">
    <property type="entry name" value="Peptidase_aspartic_dom_sf"/>
</dbReference>